<keyword evidence="2" id="KW-1185">Reference proteome</keyword>
<sequence>MAMMIEVLPTEIRATILWLLDGVDLLACLCASPCFHVWSHVECDRRRYGGLSVECAIAEHGPDALNHLMRRRRVVFDSGHLLLAVRHNRIANVDWLLQHTDAVDRMGFVGGTLACPCAIADEAASVLGTAPLLRALVERGHTPSATDFASAACADHIEAMDVLFDARPDARWADCVNPAISPRVAAFFLDRCDLSADHLAQIVRAFPTTDVCCGGTAHAAPIDWRRVALNRLYAHDPKKALIVARDDADVARLVGNARISSRAVADVEWRHRRSPSLRVSRDVAKEMTDAICAGAEGTVVEACTRWFVEGGDLGGARVICSMATGYVPRCDHRQHGKCEATLFAIDALDPDIGCRCAWATDAARLGRVRLVGALLDRFATGTTDDCAPYVIAEAADGAAMHCRMDVLGYLDQRGGVDWSRVSLDWAAAAGNTECVRFLYERGARHTTDAVEAMARRGHLDTIQLISGGCMQEHAARALRAAAAYGRMDCVEVLCDTYPDDVDVGSAIEGALGGDHIQVAAFLFDRCRDQWRASCGEAQLAAALQPRLPEEQAVRERVLARCDDSVLRDALVEAMGDGDAVAVGGLVCLADTHDIFDAGVFAAAVQSASLGVLLEMALRTPHLCDRREIESVDWSWDHAHCGMAERARQRILDMLSAAASASSPRSHTPH</sequence>
<dbReference type="InterPro" id="IPR052050">
    <property type="entry name" value="SecEffector_AnkRepeat"/>
</dbReference>
<dbReference type="Proteomes" id="UP000204584">
    <property type="component" value="Segment"/>
</dbReference>
<dbReference type="KEGG" id="vg:16605293"/>
<proteinExistence type="predicted"/>
<dbReference type="RefSeq" id="YP_008436568.1">
    <property type="nucleotide sequence ID" value="NC_022098.1"/>
</dbReference>
<dbReference type="PANTHER" id="PTHR46586">
    <property type="entry name" value="ANKYRIN REPEAT-CONTAINING PROTEIN"/>
    <property type="match status" value="1"/>
</dbReference>
<evidence type="ECO:0000313" key="1">
    <source>
        <dbReference type="EMBL" id="AGO83506.1"/>
    </source>
</evidence>
<accession>S4VVS6</accession>
<name>S4VVS6_9VIRU</name>
<dbReference type="Gene3D" id="1.25.40.20">
    <property type="entry name" value="Ankyrin repeat-containing domain"/>
    <property type="match status" value="1"/>
</dbReference>
<dbReference type="SUPFAM" id="SSF48403">
    <property type="entry name" value="Ankyrin repeat"/>
    <property type="match status" value="1"/>
</dbReference>
<dbReference type="PANTHER" id="PTHR46586:SF3">
    <property type="entry name" value="ANKYRIN REPEAT-CONTAINING PROTEIN"/>
    <property type="match status" value="1"/>
</dbReference>
<evidence type="ECO:0000313" key="2">
    <source>
        <dbReference type="Proteomes" id="UP000204584"/>
    </source>
</evidence>
<protein>
    <recommendedName>
        <fullName evidence="3">Ankyrin repeat domain containing protein</fullName>
    </recommendedName>
</protein>
<reference evidence="1 2" key="1">
    <citation type="journal article" date="2013" name="Science">
        <title>Pandoraviruses: amoeba viruses with genomes up to 2.5 Mb reaching that of parasitic eukaryotes.</title>
        <authorList>
            <person name="Philippe N."/>
            <person name="Legendre M."/>
            <person name="Doutre G."/>
            <person name="Coute Y."/>
            <person name="Poirot O."/>
            <person name="Lescot M."/>
            <person name="Arslan D."/>
            <person name="Seltzer V."/>
            <person name="Bertaux L."/>
            <person name="Bruley C."/>
            <person name="Garin J."/>
            <person name="Claverie J.M."/>
            <person name="Abergel C."/>
        </authorList>
    </citation>
    <scope>NUCLEOTIDE SEQUENCE [LARGE SCALE GENOMIC DNA]</scope>
</reference>
<dbReference type="InterPro" id="IPR036770">
    <property type="entry name" value="Ankyrin_rpt-contain_sf"/>
</dbReference>
<gene>
    <name evidence="1" type="ORF">psal_cds_85</name>
</gene>
<evidence type="ECO:0008006" key="3">
    <source>
        <dbReference type="Google" id="ProtNLM"/>
    </source>
</evidence>
<dbReference type="EMBL" id="KC977571">
    <property type="protein sequence ID" value="AGO83506.1"/>
    <property type="molecule type" value="Genomic_DNA"/>
</dbReference>
<dbReference type="GeneID" id="16605293"/>
<organism evidence="1 2">
    <name type="scientific">Pandoravirus salinus</name>
    <dbReference type="NCBI Taxonomy" id="1349410"/>
    <lineage>
        <taxon>Viruses</taxon>
        <taxon>Pandoravirus</taxon>
    </lineage>
</organism>